<protein>
    <submittedName>
        <fullName evidence="2">Uncharacterized protein</fullName>
    </submittedName>
</protein>
<accession>A0AAW0G1G5</accession>
<keyword evidence="3" id="KW-1185">Reference proteome</keyword>
<keyword evidence="1" id="KW-0732">Signal</keyword>
<feature type="chain" id="PRO_5043575507" evidence="1">
    <location>
        <begin position="21"/>
        <end position="118"/>
    </location>
</feature>
<evidence type="ECO:0000313" key="3">
    <source>
        <dbReference type="Proteomes" id="UP001385951"/>
    </source>
</evidence>
<dbReference type="EMBL" id="JASBNA010000012">
    <property type="protein sequence ID" value="KAK7687593.1"/>
    <property type="molecule type" value="Genomic_DNA"/>
</dbReference>
<evidence type="ECO:0000256" key="1">
    <source>
        <dbReference type="SAM" id="SignalP"/>
    </source>
</evidence>
<comment type="caution">
    <text evidence="2">The sequence shown here is derived from an EMBL/GenBank/DDBJ whole genome shotgun (WGS) entry which is preliminary data.</text>
</comment>
<feature type="signal peptide" evidence="1">
    <location>
        <begin position="1"/>
        <end position="20"/>
    </location>
</feature>
<dbReference type="Proteomes" id="UP001385951">
    <property type="component" value="Unassembled WGS sequence"/>
</dbReference>
<organism evidence="2 3">
    <name type="scientific">Cerrena zonata</name>
    <dbReference type="NCBI Taxonomy" id="2478898"/>
    <lineage>
        <taxon>Eukaryota</taxon>
        <taxon>Fungi</taxon>
        <taxon>Dikarya</taxon>
        <taxon>Basidiomycota</taxon>
        <taxon>Agaricomycotina</taxon>
        <taxon>Agaricomycetes</taxon>
        <taxon>Polyporales</taxon>
        <taxon>Cerrenaceae</taxon>
        <taxon>Cerrena</taxon>
    </lineage>
</organism>
<evidence type="ECO:0000313" key="2">
    <source>
        <dbReference type="EMBL" id="KAK7687593.1"/>
    </source>
</evidence>
<dbReference type="AlphaFoldDB" id="A0AAW0G1G5"/>
<proteinExistence type="predicted"/>
<sequence>MFMIIISCFSLVSGWAPAKALLSSLFSSHPFACLPALGQPSKIVIVLIYMSLFVKSLVHLYHLPSKLKHPMPSDHLCHRAYPTENLLPTQHGIVLYIAFQFSLLLMSSPSYWSTLALN</sequence>
<gene>
    <name evidence="2" type="ORF">QCA50_008807</name>
</gene>
<reference evidence="2 3" key="1">
    <citation type="submission" date="2022-09" db="EMBL/GenBank/DDBJ databases">
        <authorList>
            <person name="Palmer J.M."/>
        </authorList>
    </citation>
    <scope>NUCLEOTIDE SEQUENCE [LARGE SCALE GENOMIC DNA]</scope>
    <source>
        <strain evidence="2 3">DSM 7382</strain>
    </source>
</reference>
<name>A0AAW0G1G5_9APHY</name>